<accession>A0AAW2AGF8</accession>
<organism evidence="2 3">
    <name type="scientific">Culter alburnus</name>
    <name type="common">Topmouth culter</name>
    <dbReference type="NCBI Taxonomy" id="194366"/>
    <lineage>
        <taxon>Eukaryota</taxon>
        <taxon>Metazoa</taxon>
        <taxon>Chordata</taxon>
        <taxon>Craniata</taxon>
        <taxon>Vertebrata</taxon>
        <taxon>Euteleostomi</taxon>
        <taxon>Actinopterygii</taxon>
        <taxon>Neopterygii</taxon>
        <taxon>Teleostei</taxon>
        <taxon>Ostariophysi</taxon>
        <taxon>Cypriniformes</taxon>
        <taxon>Xenocyprididae</taxon>
        <taxon>Xenocypridinae</taxon>
        <taxon>Culter</taxon>
    </lineage>
</organism>
<proteinExistence type="predicted"/>
<comment type="caution">
    <text evidence="2">The sequence shown here is derived from an EMBL/GenBank/DDBJ whole genome shotgun (WGS) entry which is preliminary data.</text>
</comment>
<dbReference type="AlphaFoldDB" id="A0AAW2AGF8"/>
<reference evidence="2 3" key="1">
    <citation type="submission" date="2024-05" db="EMBL/GenBank/DDBJ databases">
        <title>A high-quality chromosomal-level genome assembly of Topmouth culter (Culter alburnus).</title>
        <authorList>
            <person name="Zhao H."/>
        </authorList>
    </citation>
    <scope>NUCLEOTIDE SEQUENCE [LARGE SCALE GENOMIC DNA]</scope>
    <source>
        <strain evidence="2">CATC2023</strain>
        <tissue evidence="2">Muscle</tissue>
    </source>
</reference>
<feature type="region of interest" description="Disordered" evidence="1">
    <location>
        <begin position="84"/>
        <end position="103"/>
    </location>
</feature>
<sequence>MKKEGVLCPPRRDGGKEEALSSQELLYKDSRQKTNHIFTPYTNFSGLAPSVNSGAMLMRSSTCHPPPKPPPVKGHILITGSRVEELQQRERQRERDTHLEPRS</sequence>
<feature type="compositionally biased region" description="Basic and acidic residues" evidence="1">
    <location>
        <begin position="1"/>
        <end position="19"/>
    </location>
</feature>
<evidence type="ECO:0000256" key="1">
    <source>
        <dbReference type="SAM" id="MobiDB-lite"/>
    </source>
</evidence>
<evidence type="ECO:0000313" key="2">
    <source>
        <dbReference type="EMBL" id="KAK9972751.1"/>
    </source>
</evidence>
<gene>
    <name evidence="2" type="ORF">ABG768_023516</name>
</gene>
<dbReference type="Proteomes" id="UP001479290">
    <property type="component" value="Unassembled WGS sequence"/>
</dbReference>
<name>A0AAW2AGF8_CULAL</name>
<protein>
    <submittedName>
        <fullName evidence="2">Uncharacterized protein</fullName>
    </submittedName>
</protein>
<keyword evidence="3" id="KW-1185">Reference proteome</keyword>
<feature type="region of interest" description="Disordered" evidence="1">
    <location>
        <begin position="1"/>
        <end position="20"/>
    </location>
</feature>
<evidence type="ECO:0000313" key="3">
    <source>
        <dbReference type="Proteomes" id="UP001479290"/>
    </source>
</evidence>
<dbReference type="EMBL" id="JAWDJR010000006">
    <property type="protein sequence ID" value="KAK9972751.1"/>
    <property type="molecule type" value="Genomic_DNA"/>
</dbReference>